<comment type="caution">
    <text evidence="7">The sequence shown here is derived from an EMBL/GenBank/DDBJ whole genome shotgun (WGS) entry which is preliminary data.</text>
</comment>
<dbReference type="GO" id="GO:0016020">
    <property type="term" value="C:membrane"/>
    <property type="evidence" value="ECO:0007669"/>
    <property type="project" value="UniProtKB-SubCell"/>
</dbReference>
<feature type="region of interest" description="Disordered" evidence="5">
    <location>
        <begin position="575"/>
        <end position="620"/>
    </location>
</feature>
<dbReference type="Pfam" id="PF00083">
    <property type="entry name" value="Sugar_tr"/>
    <property type="match status" value="1"/>
</dbReference>
<feature type="transmembrane region" description="Helical" evidence="6">
    <location>
        <begin position="170"/>
        <end position="194"/>
    </location>
</feature>
<dbReference type="PANTHER" id="PTHR24064">
    <property type="entry name" value="SOLUTE CARRIER FAMILY 22 MEMBER"/>
    <property type="match status" value="1"/>
</dbReference>
<gene>
    <name evidence="7" type="ORF">HPB52_008264</name>
</gene>
<organism evidence="7 8">
    <name type="scientific">Rhipicephalus sanguineus</name>
    <name type="common">Brown dog tick</name>
    <name type="synonym">Ixodes sanguineus</name>
    <dbReference type="NCBI Taxonomy" id="34632"/>
    <lineage>
        <taxon>Eukaryota</taxon>
        <taxon>Metazoa</taxon>
        <taxon>Ecdysozoa</taxon>
        <taxon>Arthropoda</taxon>
        <taxon>Chelicerata</taxon>
        <taxon>Arachnida</taxon>
        <taxon>Acari</taxon>
        <taxon>Parasitiformes</taxon>
        <taxon>Ixodida</taxon>
        <taxon>Ixodoidea</taxon>
        <taxon>Ixodidae</taxon>
        <taxon>Rhipicephalinae</taxon>
        <taxon>Rhipicephalus</taxon>
        <taxon>Rhipicephalus</taxon>
    </lineage>
</organism>
<evidence type="ECO:0000256" key="5">
    <source>
        <dbReference type="SAM" id="MobiDB-lite"/>
    </source>
</evidence>
<feature type="transmembrane region" description="Helical" evidence="6">
    <location>
        <begin position="493"/>
        <end position="516"/>
    </location>
</feature>
<protein>
    <submittedName>
        <fullName evidence="7">Uncharacterized protein</fullName>
    </submittedName>
</protein>
<dbReference type="VEuPathDB" id="VectorBase:RSAN_056374"/>
<evidence type="ECO:0000313" key="8">
    <source>
        <dbReference type="Proteomes" id="UP000821837"/>
    </source>
</evidence>
<keyword evidence="2 6" id="KW-0812">Transmembrane</keyword>
<comment type="subcellular location">
    <subcellularLocation>
        <location evidence="1">Membrane</location>
        <topology evidence="1">Multi-pass membrane protein</topology>
    </subcellularLocation>
</comment>
<feature type="transmembrane region" description="Helical" evidence="6">
    <location>
        <begin position="376"/>
        <end position="397"/>
    </location>
</feature>
<dbReference type="EMBL" id="JABSTV010001248">
    <property type="protein sequence ID" value="KAH7968405.1"/>
    <property type="molecule type" value="Genomic_DNA"/>
</dbReference>
<dbReference type="Proteomes" id="UP000821837">
    <property type="component" value="Unassembled WGS sequence"/>
</dbReference>
<evidence type="ECO:0000256" key="3">
    <source>
        <dbReference type="ARBA" id="ARBA00022989"/>
    </source>
</evidence>
<dbReference type="OrthoDB" id="6499659at2759"/>
<feature type="transmembrane region" description="Helical" evidence="6">
    <location>
        <begin position="522"/>
        <end position="541"/>
    </location>
</feature>
<reference evidence="7" key="1">
    <citation type="journal article" date="2020" name="Cell">
        <title>Large-Scale Comparative Analyses of Tick Genomes Elucidate Their Genetic Diversity and Vector Capacities.</title>
        <authorList>
            <consortium name="Tick Genome and Microbiome Consortium (TIGMIC)"/>
            <person name="Jia N."/>
            <person name="Wang J."/>
            <person name="Shi W."/>
            <person name="Du L."/>
            <person name="Sun Y."/>
            <person name="Zhan W."/>
            <person name="Jiang J.F."/>
            <person name="Wang Q."/>
            <person name="Zhang B."/>
            <person name="Ji P."/>
            <person name="Bell-Sakyi L."/>
            <person name="Cui X.M."/>
            <person name="Yuan T.T."/>
            <person name="Jiang B.G."/>
            <person name="Yang W.F."/>
            <person name="Lam T.T."/>
            <person name="Chang Q.C."/>
            <person name="Ding S.J."/>
            <person name="Wang X.J."/>
            <person name="Zhu J.G."/>
            <person name="Ruan X.D."/>
            <person name="Zhao L."/>
            <person name="Wei J.T."/>
            <person name="Ye R.Z."/>
            <person name="Que T.C."/>
            <person name="Du C.H."/>
            <person name="Zhou Y.H."/>
            <person name="Cheng J.X."/>
            <person name="Dai P.F."/>
            <person name="Guo W.B."/>
            <person name="Han X.H."/>
            <person name="Huang E.J."/>
            <person name="Li L.F."/>
            <person name="Wei W."/>
            <person name="Gao Y.C."/>
            <person name="Liu J.Z."/>
            <person name="Shao H.Z."/>
            <person name="Wang X."/>
            <person name="Wang C.C."/>
            <person name="Yang T.C."/>
            <person name="Huo Q.B."/>
            <person name="Li W."/>
            <person name="Chen H.Y."/>
            <person name="Chen S.E."/>
            <person name="Zhou L.G."/>
            <person name="Ni X.B."/>
            <person name="Tian J.H."/>
            <person name="Sheng Y."/>
            <person name="Liu T."/>
            <person name="Pan Y.S."/>
            <person name="Xia L.Y."/>
            <person name="Li J."/>
            <person name="Zhao F."/>
            <person name="Cao W.C."/>
        </authorList>
    </citation>
    <scope>NUCLEOTIDE SEQUENCE</scope>
    <source>
        <strain evidence="7">Rsan-2018</strain>
    </source>
</reference>
<evidence type="ECO:0000313" key="7">
    <source>
        <dbReference type="EMBL" id="KAH7968405.1"/>
    </source>
</evidence>
<dbReference type="InterPro" id="IPR005828">
    <property type="entry name" value="MFS_sugar_transport-like"/>
</dbReference>
<dbReference type="GO" id="GO:0022857">
    <property type="term" value="F:transmembrane transporter activity"/>
    <property type="evidence" value="ECO:0007669"/>
    <property type="project" value="InterPro"/>
</dbReference>
<name>A0A9D4Q5L8_RHISA</name>
<dbReference type="AlphaFoldDB" id="A0A9D4Q5L8"/>
<dbReference type="SUPFAM" id="SSF103473">
    <property type="entry name" value="MFS general substrate transporter"/>
    <property type="match status" value="1"/>
</dbReference>
<keyword evidence="4 6" id="KW-0472">Membrane</keyword>
<feature type="transmembrane region" description="Helical" evidence="6">
    <location>
        <begin position="231"/>
        <end position="249"/>
    </location>
</feature>
<evidence type="ECO:0000256" key="1">
    <source>
        <dbReference type="ARBA" id="ARBA00004141"/>
    </source>
</evidence>
<feature type="transmembrane region" description="Helical" evidence="6">
    <location>
        <begin position="403"/>
        <end position="424"/>
    </location>
</feature>
<evidence type="ECO:0000256" key="6">
    <source>
        <dbReference type="SAM" id="Phobius"/>
    </source>
</evidence>
<dbReference type="InterPro" id="IPR036259">
    <property type="entry name" value="MFS_trans_sf"/>
</dbReference>
<evidence type="ECO:0000256" key="2">
    <source>
        <dbReference type="ARBA" id="ARBA00022692"/>
    </source>
</evidence>
<dbReference type="Gene3D" id="1.20.1250.20">
    <property type="entry name" value="MFS general substrate transporter like domains"/>
    <property type="match status" value="1"/>
</dbReference>
<accession>A0A9D4Q5L8</accession>
<keyword evidence="3 6" id="KW-1133">Transmembrane helix</keyword>
<reference evidence="7" key="2">
    <citation type="submission" date="2021-09" db="EMBL/GenBank/DDBJ databases">
        <authorList>
            <person name="Jia N."/>
            <person name="Wang J."/>
            <person name="Shi W."/>
            <person name="Du L."/>
            <person name="Sun Y."/>
            <person name="Zhan W."/>
            <person name="Jiang J."/>
            <person name="Wang Q."/>
            <person name="Zhang B."/>
            <person name="Ji P."/>
            <person name="Sakyi L.B."/>
            <person name="Cui X."/>
            <person name="Yuan T."/>
            <person name="Jiang B."/>
            <person name="Yang W."/>
            <person name="Lam T.T.-Y."/>
            <person name="Chang Q."/>
            <person name="Ding S."/>
            <person name="Wang X."/>
            <person name="Zhu J."/>
            <person name="Ruan X."/>
            <person name="Zhao L."/>
            <person name="Wei J."/>
            <person name="Que T."/>
            <person name="Du C."/>
            <person name="Cheng J."/>
            <person name="Dai P."/>
            <person name="Han X."/>
            <person name="Huang E."/>
            <person name="Gao Y."/>
            <person name="Liu J."/>
            <person name="Shao H."/>
            <person name="Ye R."/>
            <person name="Li L."/>
            <person name="Wei W."/>
            <person name="Wang X."/>
            <person name="Wang C."/>
            <person name="Huo Q."/>
            <person name="Li W."/>
            <person name="Guo W."/>
            <person name="Chen H."/>
            <person name="Chen S."/>
            <person name="Zhou L."/>
            <person name="Zhou L."/>
            <person name="Ni X."/>
            <person name="Tian J."/>
            <person name="Zhou Y."/>
            <person name="Sheng Y."/>
            <person name="Liu T."/>
            <person name="Pan Y."/>
            <person name="Xia L."/>
            <person name="Li J."/>
            <person name="Zhao F."/>
            <person name="Cao W."/>
        </authorList>
    </citation>
    <scope>NUCLEOTIDE SEQUENCE</scope>
    <source>
        <strain evidence="7">Rsan-2018</strain>
        <tissue evidence="7">Larvae</tissue>
    </source>
</reference>
<feature type="transmembrane region" description="Helical" evidence="6">
    <location>
        <begin position="261"/>
        <end position="284"/>
    </location>
</feature>
<proteinExistence type="predicted"/>
<evidence type="ECO:0000256" key="4">
    <source>
        <dbReference type="ARBA" id="ARBA00023136"/>
    </source>
</evidence>
<sequence>MDLLFLTRLAGVDLRTSESFDCEECFGHGAFQTRMLFLILLGSFTTHCQTLVVSLVTGDVDHWCKSPAGMNISAADWKHIAIPMEADGRFSRCRVYGRCKPLAEHGTFVDRQDVDAVAPASGSWYKRCLLDQVQDINSTSDAPCEAWDYDVRTAESSAVSTWNMVCDRRLMRVVLVTMQSSGSVFALVLVGAFADYIGRRTLLLGSAIALLMCTICTFAATGYVYYATARFLNGGSVAVAAVFAFIIPFESMTHANRPQQVLLLAVLGLALCEVWTVVTNAVVIDWRLKQVIYLAPTALLLPALCFVRESPRWLVAKGRLDAAEAVMMRAATINNFPLPATACLVQKLKEHVKNHAGCESPDKGDLLDARSLRRRALALFVVCFSISFVFYIDAVSVLQYKEFWIPCFTVVVTLLAYVVMHYLITGVTLVTVLSVCFVLLGCIQCALSIAAGVALGKLTETLLVVSKGVSNVLVIHCFTYVMELFPSAVRAGVLCWSFACGRVASMCAVLILVLEPAGYEDVVFGMTALFLFASLLMIRVLPRTTVVEEAKIVARDPTDSSRMFMDHMKRTLESKMLRRRSRAPSTESARSSNRRSKSTGSSSSGSSKASSRPRTGQGPE</sequence>
<feature type="transmembrane region" description="Helical" evidence="6">
    <location>
        <begin position="461"/>
        <end position="481"/>
    </location>
</feature>
<feature type="transmembrane region" description="Helical" evidence="6">
    <location>
        <begin position="431"/>
        <end position="455"/>
    </location>
</feature>
<feature type="compositionally biased region" description="Low complexity" evidence="5">
    <location>
        <begin position="598"/>
        <end position="620"/>
    </location>
</feature>
<feature type="transmembrane region" description="Helical" evidence="6">
    <location>
        <begin position="201"/>
        <end position="225"/>
    </location>
</feature>
<keyword evidence="8" id="KW-1185">Reference proteome</keyword>